<keyword evidence="8" id="KW-0325">Glycoprotein</keyword>
<evidence type="ECO:0000313" key="13">
    <source>
        <dbReference type="Proteomes" id="UP000515152"/>
    </source>
</evidence>
<keyword evidence="6" id="KW-1015">Disulfide bond</keyword>
<feature type="compositionally biased region" description="Basic and acidic residues" evidence="9">
    <location>
        <begin position="172"/>
        <end position="181"/>
    </location>
</feature>
<evidence type="ECO:0000256" key="2">
    <source>
        <dbReference type="ARBA" id="ARBA00022692"/>
    </source>
</evidence>
<dbReference type="PROSITE" id="PS50853">
    <property type="entry name" value="FN3"/>
    <property type="match status" value="1"/>
</dbReference>
<dbReference type="GO" id="GO:0016064">
    <property type="term" value="P:immunoglobulin mediated immune response"/>
    <property type="evidence" value="ECO:0007669"/>
    <property type="project" value="TreeGrafter"/>
</dbReference>
<evidence type="ECO:0000256" key="4">
    <source>
        <dbReference type="ARBA" id="ARBA00022989"/>
    </source>
</evidence>
<feature type="region of interest" description="Disordered" evidence="9">
    <location>
        <begin position="576"/>
        <end position="614"/>
    </location>
</feature>
<dbReference type="GO" id="GO:0009897">
    <property type="term" value="C:external side of plasma membrane"/>
    <property type="evidence" value="ECO:0007669"/>
    <property type="project" value="TreeGrafter"/>
</dbReference>
<evidence type="ECO:0000256" key="9">
    <source>
        <dbReference type="SAM" id="MobiDB-lite"/>
    </source>
</evidence>
<feature type="compositionally biased region" description="Basic and acidic residues" evidence="9">
    <location>
        <begin position="124"/>
        <end position="154"/>
    </location>
</feature>
<evidence type="ECO:0000256" key="6">
    <source>
        <dbReference type="ARBA" id="ARBA00023157"/>
    </source>
</evidence>
<keyword evidence="3 11" id="KW-0732">Signal</keyword>
<dbReference type="InterPro" id="IPR003530">
    <property type="entry name" value="Hematopoietin_rcpt_L_F3_CS"/>
</dbReference>
<dbReference type="Gene3D" id="2.60.40.10">
    <property type="entry name" value="Immunoglobulins"/>
    <property type="match status" value="2"/>
</dbReference>
<proteinExistence type="predicted"/>
<evidence type="ECO:0000256" key="5">
    <source>
        <dbReference type="ARBA" id="ARBA00023136"/>
    </source>
</evidence>
<organism evidence="13 14">
    <name type="scientific">Clupea harengus</name>
    <name type="common">Atlantic herring</name>
    <dbReference type="NCBI Taxonomy" id="7950"/>
    <lineage>
        <taxon>Eukaryota</taxon>
        <taxon>Metazoa</taxon>
        <taxon>Chordata</taxon>
        <taxon>Craniata</taxon>
        <taxon>Vertebrata</taxon>
        <taxon>Euteleostomi</taxon>
        <taxon>Actinopterygii</taxon>
        <taxon>Neopterygii</taxon>
        <taxon>Teleostei</taxon>
        <taxon>Clupei</taxon>
        <taxon>Clupeiformes</taxon>
        <taxon>Clupeoidei</taxon>
        <taxon>Clupeidae</taxon>
        <taxon>Clupea</taxon>
    </lineage>
</organism>
<dbReference type="PROSITE" id="PS01354">
    <property type="entry name" value="HEMATOPO_REC_L_F3"/>
    <property type="match status" value="1"/>
</dbReference>
<dbReference type="PANTHER" id="PTHR23037">
    <property type="entry name" value="CYTOKINE RECEPTOR"/>
    <property type="match status" value="1"/>
</dbReference>
<evidence type="ECO:0000256" key="7">
    <source>
        <dbReference type="ARBA" id="ARBA00023170"/>
    </source>
</evidence>
<sequence length="643" mass="71773">MDCGWTLALALLLMVEGHRDDLCPRRDPPPGVMVLTPGSEVLLHCHGDVIVDRVLKVQGNTERPFIRAYQQDAGTTSDEGYLGKTAETSTATYKMETGRSLTEATDDTSRGKYQKETGVTSSDGSHEKDRETKPGTYQRETRRTATEGFHRERGGTSSEGYDESTGGTLQGAHERERRDVTETQPNEYRPTVTTETVTSVNQGETFSTTEWPQMTKMADTARAASQPLLQDDATEEGAAARPKRKRQSYWTLDGVVVQGSAEMRVLRLPHLGLRDAGNYSCYREGTLMSTVKITLGTPPVSPSLSCYRKSHESKIRCNWTSPQPVVPLPKCYILLEKSFSGQPSREVCSYSVVHSRCWCVLDHKERGSWGDMSWYTARLCVTNTAGKATSPVIHFTAKNSIKPDPPVSLRASEVQGGERMLSVTWSYPASWKRGYYSLQFQLRYRPFHGEKYQTLETKDLSWTITDALPHTEYQLQLRAIEEFKIGNWSDWTTPVYACTWTAPESTPASDSVDSLDPLWFDEGSGSVEEIKTLSAVADDSLNTFGSVFGVFVLVIMLILLSAYVFRHRMRFASKLGKLGSTPAPGDPPAARPQPTLDEEKPLMSPVSPTPSQVTMQHHFPPVQEENSHSVHFFNMGYFLLSKE</sequence>
<feature type="region of interest" description="Disordered" evidence="9">
    <location>
        <begin position="92"/>
        <end position="189"/>
    </location>
</feature>
<dbReference type="CDD" id="cd00063">
    <property type="entry name" value="FN3"/>
    <property type="match status" value="1"/>
</dbReference>
<dbReference type="Pfam" id="PF00041">
    <property type="entry name" value="fn3"/>
    <property type="match status" value="1"/>
</dbReference>
<feature type="signal peptide" evidence="11">
    <location>
        <begin position="1"/>
        <end position="17"/>
    </location>
</feature>
<keyword evidence="2 10" id="KW-0812">Transmembrane</keyword>
<keyword evidence="13" id="KW-1185">Reference proteome</keyword>
<feature type="chain" id="PRO_5028433510" evidence="11">
    <location>
        <begin position="18"/>
        <end position="643"/>
    </location>
</feature>
<dbReference type="GeneID" id="116222911"/>
<dbReference type="GO" id="GO:0004896">
    <property type="term" value="F:cytokine receptor activity"/>
    <property type="evidence" value="ECO:0007669"/>
    <property type="project" value="InterPro"/>
</dbReference>
<dbReference type="SUPFAM" id="SSF49265">
    <property type="entry name" value="Fibronectin type III"/>
    <property type="match status" value="2"/>
</dbReference>
<evidence type="ECO:0000256" key="8">
    <source>
        <dbReference type="ARBA" id="ARBA00023180"/>
    </source>
</evidence>
<evidence type="ECO:0000313" key="14">
    <source>
        <dbReference type="RefSeq" id="XP_031433969.1"/>
    </source>
</evidence>
<dbReference type="InterPro" id="IPR036116">
    <property type="entry name" value="FN3_sf"/>
</dbReference>
<dbReference type="Proteomes" id="UP000515152">
    <property type="component" value="Chromosome 12"/>
</dbReference>
<name>A0A6P8G3Z0_CLUHA</name>
<feature type="domain" description="Fibronectin type-III" evidence="12">
    <location>
        <begin position="405"/>
        <end position="504"/>
    </location>
</feature>
<dbReference type="SMART" id="SM00060">
    <property type="entry name" value="FN3"/>
    <property type="match status" value="1"/>
</dbReference>
<feature type="region of interest" description="Disordered" evidence="9">
    <location>
        <begin position="226"/>
        <end position="245"/>
    </location>
</feature>
<dbReference type="InterPro" id="IPR003961">
    <property type="entry name" value="FN3_dom"/>
</dbReference>
<keyword evidence="7" id="KW-0675">Receptor</keyword>
<keyword evidence="5 10" id="KW-0472">Membrane</keyword>
<feature type="transmembrane region" description="Helical" evidence="10">
    <location>
        <begin position="544"/>
        <end position="565"/>
    </location>
</feature>
<evidence type="ECO:0000256" key="1">
    <source>
        <dbReference type="ARBA" id="ARBA00004479"/>
    </source>
</evidence>
<dbReference type="InterPro" id="IPR013783">
    <property type="entry name" value="Ig-like_fold"/>
</dbReference>
<evidence type="ECO:0000259" key="12">
    <source>
        <dbReference type="PROSITE" id="PS50853"/>
    </source>
</evidence>
<dbReference type="OrthoDB" id="8634471at2759"/>
<protein>
    <submittedName>
        <fullName evidence="14">Interleukin-6 receptor subunit alpha-like isoform X1</fullName>
    </submittedName>
</protein>
<evidence type="ECO:0000256" key="11">
    <source>
        <dbReference type="SAM" id="SignalP"/>
    </source>
</evidence>
<dbReference type="RefSeq" id="XP_031433969.1">
    <property type="nucleotide sequence ID" value="XM_031578109.2"/>
</dbReference>
<comment type="subcellular location">
    <subcellularLocation>
        <location evidence="1">Membrane</location>
        <topology evidence="1">Single-pass type I membrane protein</topology>
    </subcellularLocation>
</comment>
<dbReference type="AlphaFoldDB" id="A0A6P8G3Z0"/>
<dbReference type="KEGG" id="char:116222911"/>
<evidence type="ECO:0000256" key="3">
    <source>
        <dbReference type="ARBA" id="ARBA00022729"/>
    </source>
</evidence>
<gene>
    <name evidence="14" type="primary">LOC116222911</name>
</gene>
<dbReference type="PANTHER" id="PTHR23037:SF22">
    <property type="entry name" value="CYTOKINE RECEPTOR COMMON SUBUNIT BETA"/>
    <property type="match status" value="1"/>
</dbReference>
<accession>A0A6P8G3Z0</accession>
<keyword evidence="4 10" id="KW-1133">Transmembrane helix</keyword>
<evidence type="ECO:0000256" key="10">
    <source>
        <dbReference type="SAM" id="Phobius"/>
    </source>
</evidence>
<reference evidence="14" key="1">
    <citation type="submission" date="2025-08" db="UniProtKB">
        <authorList>
            <consortium name="RefSeq"/>
        </authorList>
    </citation>
    <scope>IDENTIFICATION</scope>
</reference>